<reference evidence="1 2" key="1">
    <citation type="submission" date="2019-03" db="EMBL/GenBank/DDBJ databases">
        <title>Genomic Encyclopedia of Type Strains, Phase IV (KMG-IV): sequencing the most valuable type-strain genomes for metagenomic binning, comparative biology and taxonomic classification.</title>
        <authorList>
            <person name="Goeker M."/>
        </authorList>
    </citation>
    <scope>NUCLEOTIDE SEQUENCE [LARGE SCALE GENOMIC DNA]</scope>
    <source>
        <strain evidence="1 2">DSM 9035</strain>
    </source>
</reference>
<dbReference type="Proteomes" id="UP000294664">
    <property type="component" value="Unassembled WGS sequence"/>
</dbReference>
<dbReference type="AlphaFoldDB" id="A0A4R3M8D2"/>
<name>A0A4R3M8D2_9HYPH</name>
<dbReference type="InterPro" id="IPR016364">
    <property type="entry name" value="Surface_antigen_Rickettsia"/>
</dbReference>
<sequence>MLAVRLVVVALVCAALGACVTIGGQPGARGTGTTNAALPPPVAQGGVLNNAIGANLDEADRRRAVAAEIAALEEGGPGTPVGWRGDNGVYGTVIAGPAYSRAGFVRCRDFTHTIFVQNRPQLARGAACRAPEGGWTVVRTDTV</sequence>
<gene>
    <name evidence="1" type="ORF">EDC64_101124</name>
</gene>
<comment type="caution">
    <text evidence="1">The sequence shown here is derived from an EMBL/GenBank/DDBJ whole genome shotgun (WGS) entry which is preliminary data.</text>
</comment>
<dbReference type="PIRSF" id="PIRSF002721">
    <property type="entry name" value="Surface_antigen_Rickettsia"/>
    <property type="match status" value="1"/>
</dbReference>
<dbReference type="RefSeq" id="WP_132028534.1">
    <property type="nucleotide sequence ID" value="NZ_SMAI01000001.1"/>
</dbReference>
<keyword evidence="2" id="KW-1185">Reference proteome</keyword>
<evidence type="ECO:0000313" key="2">
    <source>
        <dbReference type="Proteomes" id="UP000294664"/>
    </source>
</evidence>
<dbReference type="PROSITE" id="PS51257">
    <property type="entry name" value="PROKAR_LIPOPROTEIN"/>
    <property type="match status" value="1"/>
</dbReference>
<organism evidence="1 2">
    <name type="scientific">Aquabacter spiritensis</name>
    <dbReference type="NCBI Taxonomy" id="933073"/>
    <lineage>
        <taxon>Bacteria</taxon>
        <taxon>Pseudomonadati</taxon>
        <taxon>Pseudomonadota</taxon>
        <taxon>Alphaproteobacteria</taxon>
        <taxon>Hyphomicrobiales</taxon>
        <taxon>Xanthobacteraceae</taxon>
        <taxon>Aquabacter</taxon>
    </lineage>
</organism>
<proteinExistence type="predicted"/>
<dbReference type="OrthoDB" id="5402098at2"/>
<protein>
    <submittedName>
        <fullName evidence="1">Surface antigen</fullName>
    </submittedName>
</protein>
<accession>A0A4R3M8D2</accession>
<evidence type="ECO:0000313" key="1">
    <source>
        <dbReference type="EMBL" id="TCT07605.1"/>
    </source>
</evidence>
<dbReference type="EMBL" id="SMAI01000001">
    <property type="protein sequence ID" value="TCT07605.1"/>
    <property type="molecule type" value="Genomic_DNA"/>
</dbReference>